<evidence type="ECO:0000256" key="2">
    <source>
        <dbReference type="SAM" id="SignalP"/>
    </source>
</evidence>
<evidence type="ECO:0000313" key="3">
    <source>
        <dbReference type="EMBL" id="KAJ8034565.1"/>
    </source>
</evidence>
<keyword evidence="4" id="KW-1185">Reference proteome</keyword>
<evidence type="ECO:0000313" key="4">
    <source>
        <dbReference type="Proteomes" id="UP001152320"/>
    </source>
</evidence>
<dbReference type="EMBL" id="JAIZAY010000010">
    <property type="protein sequence ID" value="KAJ8034565.1"/>
    <property type="molecule type" value="Genomic_DNA"/>
</dbReference>
<protein>
    <recommendedName>
        <fullName evidence="5">Ig-like domain-containing protein</fullName>
    </recommendedName>
</protein>
<dbReference type="AlphaFoldDB" id="A0A9Q1BXQ6"/>
<dbReference type="InterPro" id="IPR013783">
    <property type="entry name" value="Ig-like_fold"/>
</dbReference>
<feature type="signal peptide" evidence="2">
    <location>
        <begin position="1"/>
        <end position="25"/>
    </location>
</feature>
<keyword evidence="1" id="KW-0812">Transmembrane</keyword>
<dbReference type="Proteomes" id="UP001152320">
    <property type="component" value="Chromosome 10"/>
</dbReference>
<organism evidence="3 4">
    <name type="scientific">Holothuria leucospilota</name>
    <name type="common">Black long sea cucumber</name>
    <name type="synonym">Mertensiothuria leucospilota</name>
    <dbReference type="NCBI Taxonomy" id="206669"/>
    <lineage>
        <taxon>Eukaryota</taxon>
        <taxon>Metazoa</taxon>
        <taxon>Echinodermata</taxon>
        <taxon>Eleutherozoa</taxon>
        <taxon>Echinozoa</taxon>
        <taxon>Holothuroidea</taxon>
        <taxon>Aspidochirotacea</taxon>
        <taxon>Aspidochirotida</taxon>
        <taxon>Holothuriidae</taxon>
        <taxon>Holothuria</taxon>
    </lineage>
</organism>
<keyword evidence="2" id="KW-0732">Signal</keyword>
<gene>
    <name evidence="3" type="ORF">HOLleu_21453</name>
</gene>
<comment type="caution">
    <text evidence="3">The sequence shown here is derived from an EMBL/GenBank/DDBJ whole genome shotgun (WGS) entry which is preliminary data.</text>
</comment>
<reference evidence="3" key="1">
    <citation type="submission" date="2021-10" db="EMBL/GenBank/DDBJ databases">
        <title>Tropical sea cucumber genome reveals ecological adaptation and Cuvierian tubules defense mechanism.</title>
        <authorList>
            <person name="Chen T."/>
        </authorList>
    </citation>
    <scope>NUCLEOTIDE SEQUENCE</scope>
    <source>
        <strain evidence="3">Nanhai2018</strain>
        <tissue evidence="3">Muscle</tissue>
    </source>
</reference>
<evidence type="ECO:0008006" key="5">
    <source>
        <dbReference type="Google" id="ProtNLM"/>
    </source>
</evidence>
<feature type="chain" id="PRO_5040131749" description="Ig-like domain-containing protein" evidence="2">
    <location>
        <begin position="26"/>
        <end position="237"/>
    </location>
</feature>
<feature type="transmembrane region" description="Helical" evidence="1">
    <location>
        <begin position="152"/>
        <end position="172"/>
    </location>
</feature>
<accession>A0A9Q1BXQ6</accession>
<proteinExistence type="predicted"/>
<dbReference type="SUPFAM" id="SSF48726">
    <property type="entry name" value="Immunoglobulin"/>
    <property type="match status" value="1"/>
</dbReference>
<name>A0A9Q1BXQ6_HOLLE</name>
<dbReference type="Gene3D" id="2.60.40.10">
    <property type="entry name" value="Immunoglobulins"/>
    <property type="match status" value="1"/>
</dbReference>
<keyword evidence="1" id="KW-0472">Membrane</keyword>
<dbReference type="InterPro" id="IPR036179">
    <property type="entry name" value="Ig-like_dom_sf"/>
</dbReference>
<keyword evidence="1" id="KW-1133">Transmembrane helix</keyword>
<sequence length="237" mass="27109">MSSLVLDVWWLTVAVLLHYEETCNAETRVLFKIGRYSSYETSTEAENSNSSLGIILNNSVILNCSFDVASEKQILWWFKGRILFSGNESFFKAIDNVRNELLTRSSHLHIEGFYSNNTGEYICKRGRNETGLHVFLYLTKDIQDSPDFEAKWLLMGIISLAFISAFILYLTCKYVRLACRSRMYSLASISMNDYTDKDDNRRSPTNCIDTVNYEEVGPLPSGVSTLENYSSNINNEK</sequence>
<evidence type="ECO:0000256" key="1">
    <source>
        <dbReference type="SAM" id="Phobius"/>
    </source>
</evidence>